<dbReference type="Proteomes" id="UP000076925">
    <property type="component" value="Unassembled WGS sequence"/>
</dbReference>
<sequence>MRDELSKKKDIQQVNAVAREFNMTEEERREFGDFLEEEKASGRGGTKNECGDFTYEELRRKAREFLGR</sequence>
<gene>
    <name evidence="1" type="ORF">WA1_22405</name>
</gene>
<proteinExistence type="predicted"/>
<name>A0A139X9U0_9CYAN</name>
<keyword evidence="2" id="KW-1185">Reference proteome</keyword>
<dbReference type="STRING" id="128403.WA1_22405"/>
<dbReference type="AlphaFoldDB" id="A0A139X9U0"/>
<organism evidence="1 2">
    <name type="scientific">Scytonema hofmannii PCC 7110</name>
    <dbReference type="NCBI Taxonomy" id="128403"/>
    <lineage>
        <taxon>Bacteria</taxon>
        <taxon>Bacillati</taxon>
        <taxon>Cyanobacteriota</taxon>
        <taxon>Cyanophyceae</taxon>
        <taxon>Nostocales</taxon>
        <taxon>Scytonemataceae</taxon>
        <taxon>Scytonema</taxon>
    </lineage>
</organism>
<dbReference type="RefSeq" id="WP_017744456.1">
    <property type="nucleotide sequence ID" value="NZ_KQ976354.1"/>
</dbReference>
<evidence type="ECO:0000313" key="2">
    <source>
        <dbReference type="Proteomes" id="UP000076925"/>
    </source>
</evidence>
<comment type="caution">
    <text evidence="1">The sequence shown here is derived from an EMBL/GenBank/DDBJ whole genome shotgun (WGS) entry which is preliminary data.</text>
</comment>
<accession>A0A139X9U0</accession>
<evidence type="ECO:0000313" key="1">
    <source>
        <dbReference type="EMBL" id="KYC41445.1"/>
    </source>
</evidence>
<reference evidence="1 2" key="1">
    <citation type="journal article" date="2013" name="Genome Biol. Evol.">
        <title>Genomes of Stigonematalean cyanobacteria (subsection V) and the evolution of oxygenic photosynthesis from prokaryotes to plastids.</title>
        <authorList>
            <person name="Dagan T."/>
            <person name="Roettger M."/>
            <person name="Stucken K."/>
            <person name="Landan G."/>
            <person name="Koch R."/>
            <person name="Major P."/>
            <person name="Gould S.B."/>
            <person name="Goremykin V.V."/>
            <person name="Rippka R."/>
            <person name="Tandeau de Marsac N."/>
            <person name="Gugger M."/>
            <person name="Lockhart P.J."/>
            <person name="Allen J.F."/>
            <person name="Brune I."/>
            <person name="Maus I."/>
            <person name="Puhler A."/>
            <person name="Martin W.F."/>
        </authorList>
    </citation>
    <scope>NUCLEOTIDE SEQUENCE [LARGE SCALE GENOMIC DNA]</scope>
    <source>
        <strain evidence="1 2">PCC 7110</strain>
    </source>
</reference>
<protein>
    <submittedName>
        <fullName evidence="1">Uncharacterized protein</fullName>
    </submittedName>
</protein>
<dbReference type="EMBL" id="ANNX02000021">
    <property type="protein sequence ID" value="KYC41445.1"/>
    <property type="molecule type" value="Genomic_DNA"/>
</dbReference>